<name>U6MAI6_EIMMA</name>
<keyword evidence="4" id="KW-0282">Flagellum</keyword>
<dbReference type="PANTHER" id="PTHR22069:SF0">
    <property type="entry name" value="RADIAL SPOKE HEAD PROTEIN 9 HOMOLOG"/>
    <property type="match status" value="1"/>
</dbReference>
<dbReference type="GO" id="GO:0060294">
    <property type="term" value="P:cilium movement involved in cell motility"/>
    <property type="evidence" value="ECO:0007669"/>
    <property type="project" value="TreeGrafter"/>
</dbReference>
<dbReference type="InterPro" id="IPR055316">
    <property type="entry name" value="RSP9"/>
</dbReference>
<evidence type="ECO:0000313" key="11">
    <source>
        <dbReference type="EMBL" id="CDJ61021.1"/>
    </source>
</evidence>
<keyword evidence="6" id="KW-0206">Cytoskeleton</keyword>
<dbReference type="VEuPathDB" id="ToxoDB:EMWEY_00008700"/>
<dbReference type="GO" id="GO:0005930">
    <property type="term" value="C:axoneme"/>
    <property type="evidence" value="ECO:0007669"/>
    <property type="project" value="TreeGrafter"/>
</dbReference>
<organism evidence="11 12">
    <name type="scientific">Eimeria maxima</name>
    <name type="common">Coccidian parasite</name>
    <dbReference type="NCBI Taxonomy" id="5804"/>
    <lineage>
        <taxon>Eukaryota</taxon>
        <taxon>Sar</taxon>
        <taxon>Alveolata</taxon>
        <taxon>Apicomplexa</taxon>
        <taxon>Conoidasida</taxon>
        <taxon>Coccidia</taxon>
        <taxon>Eucoccidiorida</taxon>
        <taxon>Eimeriorina</taxon>
        <taxon>Eimeriidae</taxon>
        <taxon>Eimeria</taxon>
    </lineage>
</organism>
<dbReference type="RefSeq" id="XP_013337671.1">
    <property type="nucleotide sequence ID" value="XM_013482217.1"/>
</dbReference>
<comment type="similarity">
    <text evidence="9">Belongs to the flagellar radial spoke RSP9 family.</text>
</comment>
<dbReference type="OrthoDB" id="329019at2759"/>
<keyword evidence="7" id="KW-0966">Cell projection</keyword>
<evidence type="ECO:0000256" key="2">
    <source>
        <dbReference type="ARBA" id="ARBA00022490"/>
    </source>
</evidence>
<evidence type="ECO:0000256" key="10">
    <source>
        <dbReference type="ARBA" id="ARBA00041080"/>
    </source>
</evidence>
<evidence type="ECO:0000256" key="1">
    <source>
        <dbReference type="ARBA" id="ARBA00004611"/>
    </source>
</evidence>
<accession>U6MAI6</accession>
<dbReference type="Proteomes" id="UP000030763">
    <property type="component" value="Unassembled WGS sequence"/>
</dbReference>
<keyword evidence="5" id="KW-0969">Cilium</keyword>
<protein>
    <recommendedName>
        <fullName evidence="10">Radial spoke head protein 9 homolog</fullName>
    </recommendedName>
</protein>
<evidence type="ECO:0000256" key="8">
    <source>
        <dbReference type="ARBA" id="ARBA00037822"/>
    </source>
</evidence>
<evidence type="ECO:0000256" key="3">
    <source>
        <dbReference type="ARBA" id="ARBA00022794"/>
    </source>
</evidence>
<keyword evidence="2" id="KW-0963">Cytoplasm</keyword>
<dbReference type="GO" id="GO:0044458">
    <property type="term" value="P:motile cilium assembly"/>
    <property type="evidence" value="ECO:0007669"/>
    <property type="project" value="TreeGrafter"/>
</dbReference>
<evidence type="ECO:0000256" key="4">
    <source>
        <dbReference type="ARBA" id="ARBA00022846"/>
    </source>
</evidence>
<evidence type="ECO:0000256" key="5">
    <source>
        <dbReference type="ARBA" id="ARBA00023069"/>
    </source>
</evidence>
<evidence type="ECO:0000256" key="7">
    <source>
        <dbReference type="ARBA" id="ARBA00023273"/>
    </source>
</evidence>
<dbReference type="PANTHER" id="PTHR22069">
    <property type="entry name" value="MITOCHONDRIAL RIBOSOMAL PROTEIN S18"/>
    <property type="match status" value="1"/>
</dbReference>
<dbReference type="GO" id="GO:0035082">
    <property type="term" value="P:axoneme assembly"/>
    <property type="evidence" value="ECO:0007669"/>
    <property type="project" value="InterPro"/>
</dbReference>
<keyword evidence="3" id="KW-0970">Cilium biogenesis/degradation</keyword>
<proteinExistence type="inferred from homology"/>
<evidence type="ECO:0000256" key="6">
    <source>
        <dbReference type="ARBA" id="ARBA00023212"/>
    </source>
</evidence>
<evidence type="ECO:0000313" key="12">
    <source>
        <dbReference type="Proteomes" id="UP000030763"/>
    </source>
</evidence>
<comment type="subcellular location">
    <subcellularLocation>
        <location evidence="8">Cell projection</location>
        <location evidence="8">Kinocilium</location>
    </subcellularLocation>
    <subcellularLocation>
        <location evidence="1">Cytoplasm</location>
        <location evidence="1">Cytoskeleton</location>
        <location evidence="1">Flagellum axoneme</location>
    </subcellularLocation>
</comment>
<dbReference type="GeneID" id="25334856"/>
<dbReference type="AlphaFoldDB" id="U6MAI6"/>
<reference evidence="11" key="2">
    <citation type="submission" date="2013-10" db="EMBL/GenBank/DDBJ databases">
        <authorList>
            <person name="Aslett M."/>
        </authorList>
    </citation>
    <scope>NUCLEOTIDE SEQUENCE [LARGE SCALE GENOMIC DNA]</scope>
    <source>
        <strain evidence="11">Weybridge</strain>
    </source>
</reference>
<gene>
    <name evidence="11" type="ORF">EMWEY_00008700</name>
</gene>
<keyword evidence="12" id="KW-1185">Reference proteome</keyword>
<evidence type="ECO:0000256" key="9">
    <source>
        <dbReference type="ARBA" id="ARBA00038319"/>
    </source>
</evidence>
<reference evidence="11" key="1">
    <citation type="submission" date="2013-10" db="EMBL/GenBank/DDBJ databases">
        <title>Genomic analysis of the causative agents of coccidiosis in chickens.</title>
        <authorList>
            <person name="Reid A.J."/>
            <person name="Blake D."/>
            <person name="Billington K."/>
            <person name="Browne H."/>
            <person name="Dunn M."/>
            <person name="Hung S."/>
            <person name="Kawahara F."/>
            <person name="Miranda-Saavedra D."/>
            <person name="Mourier T."/>
            <person name="Nagra H."/>
            <person name="Otto T.D."/>
            <person name="Rawlings N."/>
            <person name="Sanchez A."/>
            <person name="Sanders M."/>
            <person name="Subramaniam C."/>
            <person name="Tay Y."/>
            <person name="Dear P."/>
            <person name="Doerig C."/>
            <person name="Gruber A."/>
            <person name="Parkinson J."/>
            <person name="Shirley M."/>
            <person name="Wan K.L."/>
            <person name="Berriman M."/>
            <person name="Tomley F."/>
            <person name="Pain A."/>
        </authorList>
    </citation>
    <scope>NUCLEOTIDE SEQUENCE [LARGE SCALE GENOMIC DNA]</scope>
    <source>
        <strain evidence="11">Weybridge</strain>
    </source>
</reference>
<dbReference type="EMBL" id="HG721982">
    <property type="protein sequence ID" value="CDJ61021.1"/>
    <property type="molecule type" value="Genomic_DNA"/>
</dbReference>
<sequence length="82" mass="9282">MLKCTSRLAYLYMRIVKRGVQPHLKTRSAGSWVTRYDPMTNCVTLRSLMWPGYVAFTIVDSPTFGGLYFGGGEETVDLPFLL</sequence>